<evidence type="ECO:0000256" key="2">
    <source>
        <dbReference type="SAM" id="Phobius"/>
    </source>
</evidence>
<feature type="transmembrane region" description="Helical" evidence="2">
    <location>
        <begin position="507"/>
        <end position="529"/>
    </location>
</feature>
<gene>
    <name evidence="3" type="ORF">QBC34DRAFT_478322</name>
</gene>
<dbReference type="Proteomes" id="UP001321760">
    <property type="component" value="Unassembled WGS sequence"/>
</dbReference>
<evidence type="ECO:0000313" key="3">
    <source>
        <dbReference type="EMBL" id="KAK4443161.1"/>
    </source>
</evidence>
<reference evidence="3" key="1">
    <citation type="journal article" date="2023" name="Mol. Phylogenet. Evol.">
        <title>Genome-scale phylogeny and comparative genomics of the fungal order Sordariales.</title>
        <authorList>
            <person name="Hensen N."/>
            <person name="Bonometti L."/>
            <person name="Westerberg I."/>
            <person name="Brannstrom I.O."/>
            <person name="Guillou S."/>
            <person name="Cros-Aarteil S."/>
            <person name="Calhoun S."/>
            <person name="Haridas S."/>
            <person name="Kuo A."/>
            <person name="Mondo S."/>
            <person name="Pangilinan J."/>
            <person name="Riley R."/>
            <person name="LaButti K."/>
            <person name="Andreopoulos B."/>
            <person name="Lipzen A."/>
            <person name="Chen C."/>
            <person name="Yan M."/>
            <person name="Daum C."/>
            <person name="Ng V."/>
            <person name="Clum A."/>
            <person name="Steindorff A."/>
            <person name="Ohm R.A."/>
            <person name="Martin F."/>
            <person name="Silar P."/>
            <person name="Natvig D.O."/>
            <person name="Lalanne C."/>
            <person name="Gautier V."/>
            <person name="Ament-Velasquez S.L."/>
            <person name="Kruys A."/>
            <person name="Hutchinson M.I."/>
            <person name="Powell A.J."/>
            <person name="Barry K."/>
            <person name="Miller A.N."/>
            <person name="Grigoriev I.V."/>
            <person name="Debuchy R."/>
            <person name="Gladieux P."/>
            <person name="Hiltunen Thoren M."/>
            <person name="Johannesson H."/>
        </authorList>
    </citation>
    <scope>NUCLEOTIDE SEQUENCE</scope>
    <source>
        <strain evidence="3">PSN243</strain>
    </source>
</reference>
<evidence type="ECO:0000313" key="4">
    <source>
        <dbReference type="Proteomes" id="UP001321760"/>
    </source>
</evidence>
<sequence length="547" mass="60044">MEPQHRAHEMEQKGLMSAKTNDISQQPDNPPETGSKQKTPAATKAWLILFIHAACCISLAMSMAFRLHGYKAGDESTPHRIEGKLVLRVSDITTLVSVALVIIKVIAGFWSAIVLWAFGRHMWNHKTRDEVRTRATALRMIRWKLQPGLQGLRDMPSNFAGWAISAAVVSVMIQAYIGPILTGSVNWDAGFHVSSQAVLLSSVDPTADFSQWYWYNAQGSFDKRAYLRAAAGYANLAWADTSTVDDKGKSIVGNGCRHVVSSGIGLPPNSTLIDATLPCIDIHSIQWYRSANEVTGDEWAISSGDDLILVGDDPFSYYRGGVTLVYDPTHLRQNPATTSNPPPPNKFSGTMTVALMLARRNYKIHPPCDQLPNTIFGDVRSLPYLVERTRSSSEDENCFLLGKISLSVGVTKSTRATFLSPRVIEDLTPIGDEAIWLLPDLLTMLAVSNVSQPPTFNNVDEYVKGIVRQGYLGAWDMLSHSFDMEGPEYSAFRADPRLVASVSFARAFGWLAGSLLMTVTGVIVLGVVLDASDFTPPEGYARFISRG</sequence>
<evidence type="ECO:0000256" key="1">
    <source>
        <dbReference type="SAM" id="MobiDB-lite"/>
    </source>
</evidence>
<feature type="compositionally biased region" description="Polar residues" evidence="1">
    <location>
        <begin position="18"/>
        <end position="38"/>
    </location>
</feature>
<reference evidence="3" key="2">
    <citation type="submission" date="2023-05" db="EMBL/GenBank/DDBJ databases">
        <authorList>
            <consortium name="Lawrence Berkeley National Laboratory"/>
            <person name="Steindorff A."/>
            <person name="Hensen N."/>
            <person name="Bonometti L."/>
            <person name="Westerberg I."/>
            <person name="Brannstrom I.O."/>
            <person name="Guillou S."/>
            <person name="Cros-Aarteil S."/>
            <person name="Calhoun S."/>
            <person name="Haridas S."/>
            <person name="Kuo A."/>
            <person name="Mondo S."/>
            <person name="Pangilinan J."/>
            <person name="Riley R."/>
            <person name="Labutti K."/>
            <person name="Andreopoulos B."/>
            <person name="Lipzen A."/>
            <person name="Chen C."/>
            <person name="Yanf M."/>
            <person name="Daum C."/>
            <person name="Ng V."/>
            <person name="Clum A."/>
            <person name="Ohm R."/>
            <person name="Martin F."/>
            <person name="Silar P."/>
            <person name="Natvig D."/>
            <person name="Lalanne C."/>
            <person name="Gautier V."/>
            <person name="Ament-Velasquez S.L."/>
            <person name="Kruys A."/>
            <person name="Hutchinson M.I."/>
            <person name="Powell A.J."/>
            <person name="Barry K."/>
            <person name="Miller A.N."/>
            <person name="Grigoriev I.V."/>
            <person name="Debuchy R."/>
            <person name="Gladieux P."/>
            <person name="Thoren M.H."/>
            <person name="Johannesson H."/>
        </authorList>
    </citation>
    <scope>NUCLEOTIDE SEQUENCE</scope>
    <source>
        <strain evidence="3">PSN243</strain>
    </source>
</reference>
<feature type="region of interest" description="Disordered" evidence="1">
    <location>
        <begin position="1"/>
        <end position="38"/>
    </location>
</feature>
<feature type="transmembrane region" description="Helical" evidence="2">
    <location>
        <begin position="45"/>
        <end position="65"/>
    </location>
</feature>
<feature type="transmembrane region" description="Helical" evidence="2">
    <location>
        <begin position="159"/>
        <end position="177"/>
    </location>
</feature>
<protein>
    <recommendedName>
        <fullName evidence="5">Transmembrane protein</fullName>
    </recommendedName>
</protein>
<proteinExistence type="predicted"/>
<dbReference type="EMBL" id="MU865998">
    <property type="protein sequence ID" value="KAK4443161.1"/>
    <property type="molecule type" value="Genomic_DNA"/>
</dbReference>
<keyword evidence="4" id="KW-1185">Reference proteome</keyword>
<organism evidence="3 4">
    <name type="scientific">Podospora aff. communis PSN243</name>
    <dbReference type="NCBI Taxonomy" id="3040156"/>
    <lineage>
        <taxon>Eukaryota</taxon>
        <taxon>Fungi</taxon>
        <taxon>Dikarya</taxon>
        <taxon>Ascomycota</taxon>
        <taxon>Pezizomycotina</taxon>
        <taxon>Sordariomycetes</taxon>
        <taxon>Sordariomycetidae</taxon>
        <taxon>Sordariales</taxon>
        <taxon>Podosporaceae</taxon>
        <taxon>Podospora</taxon>
    </lineage>
</organism>
<comment type="caution">
    <text evidence="3">The sequence shown here is derived from an EMBL/GenBank/DDBJ whole genome shotgun (WGS) entry which is preliminary data.</text>
</comment>
<dbReference type="AlphaFoldDB" id="A0AAV9G6N8"/>
<keyword evidence="2" id="KW-1133">Transmembrane helix</keyword>
<feature type="compositionally biased region" description="Basic and acidic residues" evidence="1">
    <location>
        <begin position="1"/>
        <end position="12"/>
    </location>
</feature>
<accession>A0AAV9G6N8</accession>
<keyword evidence="2" id="KW-0812">Transmembrane</keyword>
<name>A0AAV9G6N8_9PEZI</name>
<evidence type="ECO:0008006" key="5">
    <source>
        <dbReference type="Google" id="ProtNLM"/>
    </source>
</evidence>
<feature type="transmembrane region" description="Helical" evidence="2">
    <location>
        <begin position="95"/>
        <end position="118"/>
    </location>
</feature>
<keyword evidence="2" id="KW-0472">Membrane</keyword>